<evidence type="ECO:0000313" key="1">
    <source>
        <dbReference type="EMBL" id="KKK93302.1"/>
    </source>
</evidence>
<comment type="caution">
    <text evidence="1">The sequence shown here is derived from an EMBL/GenBank/DDBJ whole genome shotgun (WGS) entry which is preliminary data.</text>
</comment>
<protein>
    <submittedName>
        <fullName evidence="1">Uncharacterized protein</fullName>
    </submittedName>
</protein>
<proteinExistence type="predicted"/>
<dbReference type="EMBL" id="LAZR01047831">
    <property type="protein sequence ID" value="KKK93302.1"/>
    <property type="molecule type" value="Genomic_DNA"/>
</dbReference>
<gene>
    <name evidence="1" type="ORF">LCGC14_2694240</name>
</gene>
<reference evidence="1" key="1">
    <citation type="journal article" date="2015" name="Nature">
        <title>Complex archaea that bridge the gap between prokaryotes and eukaryotes.</title>
        <authorList>
            <person name="Spang A."/>
            <person name="Saw J.H."/>
            <person name="Jorgensen S.L."/>
            <person name="Zaremba-Niedzwiedzka K."/>
            <person name="Martijn J."/>
            <person name="Lind A.E."/>
            <person name="van Eijk R."/>
            <person name="Schleper C."/>
            <person name="Guy L."/>
            <person name="Ettema T.J."/>
        </authorList>
    </citation>
    <scope>NUCLEOTIDE SEQUENCE</scope>
</reference>
<name>A0A0F8ZHK6_9ZZZZ</name>
<dbReference type="AlphaFoldDB" id="A0A0F8ZHK6"/>
<sequence>MLMFILAKKQVKNGVLIVFQKKRKNVYNLILTKNIEKIKVADVYADGGLPWFKLSPIPIVVEIETKLTKKHKIDLMEFHEKRTLYIIELRGISMDIQKMEKQIRHILGM</sequence>
<organism evidence="1">
    <name type="scientific">marine sediment metagenome</name>
    <dbReference type="NCBI Taxonomy" id="412755"/>
    <lineage>
        <taxon>unclassified sequences</taxon>
        <taxon>metagenomes</taxon>
        <taxon>ecological metagenomes</taxon>
    </lineage>
</organism>
<accession>A0A0F8ZHK6</accession>